<dbReference type="CDD" id="cd03137">
    <property type="entry name" value="GATase1_AraC_1"/>
    <property type="match status" value="1"/>
</dbReference>
<dbReference type="GO" id="GO:0003700">
    <property type="term" value="F:DNA-binding transcription factor activity"/>
    <property type="evidence" value="ECO:0007669"/>
    <property type="project" value="InterPro"/>
</dbReference>
<protein>
    <submittedName>
        <fullName evidence="5">Transcriptional regulator GlxA family</fullName>
    </submittedName>
</protein>
<dbReference type="InterPro" id="IPR002818">
    <property type="entry name" value="DJ-1/PfpI"/>
</dbReference>
<evidence type="ECO:0000313" key="6">
    <source>
        <dbReference type="Proteomes" id="UP000187344"/>
    </source>
</evidence>
<dbReference type="SMART" id="SM00342">
    <property type="entry name" value="HTH_ARAC"/>
    <property type="match status" value="1"/>
</dbReference>
<proteinExistence type="predicted"/>
<keyword evidence="1" id="KW-0805">Transcription regulation</keyword>
<dbReference type="Gene3D" id="3.40.50.880">
    <property type="match status" value="1"/>
</dbReference>
<name>A0A1R0F962_9HYPH</name>
<dbReference type="PROSITE" id="PS00041">
    <property type="entry name" value="HTH_ARAC_FAMILY_1"/>
    <property type="match status" value="1"/>
</dbReference>
<evidence type="ECO:0000256" key="3">
    <source>
        <dbReference type="ARBA" id="ARBA00023163"/>
    </source>
</evidence>
<keyword evidence="6" id="KW-1185">Reference proteome</keyword>
<dbReference type="Pfam" id="PF01965">
    <property type="entry name" value="DJ-1_PfpI"/>
    <property type="match status" value="1"/>
</dbReference>
<reference evidence="5 6" key="1">
    <citation type="submission" date="2016-12" db="EMBL/GenBank/DDBJ databases">
        <title>Comparative genomics of Bartonella apis.</title>
        <authorList>
            <person name="Engel P."/>
        </authorList>
    </citation>
    <scope>NUCLEOTIDE SEQUENCE [LARGE SCALE GENOMIC DNA]</scope>
    <source>
        <strain evidence="5 6">PEB0149</strain>
    </source>
</reference>
<dbReference type="PANTHER" id="PTHR43130">
    <property type="entry name" value="ARAC-FAMILY TRANSCRIPTIONAL REGULATOR"/>
    <property type="match status" value="1"/>
</dbReference>
<evidence type="ECO:0000256" key="1">
    <source>
        <dbReference type="ARBA" id="ARBA00023015"/>
    </source>
</evidence>
<dbReference type="InterPro" id="IPR018062">
    <property type="entry name" value="HTH_AraC-typ_CS"/>
</dbReference>
<dbReference type="InterPro" id="IPR009057">
    <property type="entry name" value="Homeodomain-like_sf"/>
</dbReference>
<dbReference type="SUPFAM" id="SSF46689">
    <property type="entry name" value="Homeodomain-like"/>
    <property type="match status" value="2"/>
</dbReference>
<dbReference type="SUPFAM" id="SSF52317">
    <property type="entry name" value="Class I glutamine amidotransferase-like"/>
    <property type="match status" value="1"/>
</dbReference>
<dbReference type="GO" id="GO:0043565">
    <property type="term" value="F:sequence-specific DNA binding"/>
    <property type="evidence" value="ECO:0007669"/>
    <property type="project" value="InterPro"/>
</dbReference>
<keyword evidence="2" id="KW-0238">DNA-binding</keyword>
<comment type="caution">
    <text evidence="5">The sequence shown here is derived from an EMBL/GenBank/DDBJ whole genome shotgun (WGS) entry which is preliminary data.</text>
</comment>
<dbReference type="RefSeq" id="WP_083639841.1">
    <property type="nucleotide sequence ID" value="NZ_CALYQA010000001.1"/>
</dbReference>
<gene>
    <name evidence="5" type="ORF">PEB0149_009500</name>
</gene>
<dbReference type="Proteomes" id="UP000187344">
    <property type="component" value="Unassembled WGS sequence"/>
</dbReference>
<evidence type="ECO:0000313" key="5">
    <source>
        <dbReference type="EMBL" id="OLY43523.1"/>
    </source>
</evidence>
<dbReference type="EMBL" id="LXYT01000002">
    <property type="protein sequence ID" value="OLY43523.1"/>
    <property type="molecule type" value="Genomic_DNA"/>
</dbReference>
<dbReference type="OrthoDB" id="186587at2"/>
<accession>A0A1R0F962</accession>
<feature type="domain" description="HTH araC/xylS-type" evidence="4">
    <location>
        <begin position="234"/>
        <end position="332"/>
    </location>
</feature>
<evidence type="ECO:0000256" key="2">
    <source>
        <dbReference type="ARBA" id="ARBA00023125"/>
    </source>
</evidence>
<dbReference type="Pfam" id="PF12833">
    <property type="entry name" value="HTH_18"/>
    <property type="match status" value="1"/>
</dbReference>
<dbReference type="PANTHER" id="PTHR43130:SF3">
    <property type="entry name" value="HTH-TYPE TRANSCRIPTIONAL REGULATOR RV1931C"/>
    <property type="match status" value="1"/>
</dbReference>
<dbReference type="PROSITE" id="PS01124">
    <property type="entry name" value="HTH_ARAC_FAMILY_2"/>
    <property type="match status" value="1"/>
</dbReference>
<dbReference type="InterPro" id="IPR018060">
    <property type="entry name" value="HTH_AraC"/>
</dbReference>
<dbReference type="InterPro" id="IPR029062">
    <property type="entry name" value="Class_I_gatase-like"/>
</dbReference>
<keyword evidence="3" id="KW-0804">Transcription</keyword>
<sequence>MDRLSHGLHNTDVDENSTLNRTPKTVAIYVMENFSPFHISVPVMAFGAAMPDQTYYKPILFSEKIGIVEGQDAFSIKIDHDLKSLDDADLIVIPYWPDPEQPISSALKTRLNNEARKNKTIIGLCLGTYVLAFSGLLKGKKAATHWAYEKQFAEQFPDTEVDFNALYVEDGNIITSAGTAAGIDCCLHLIRKNYGGAVANHAARMIVTPPHREGGQAQYLATPVPISTSDQRINSLLETIRKNLASSYSLDTMAKKVGMSRRTFTRRFHQATGRSPMEWLIHERLHFSRHALETTKLSIEEIAQIAGFASTQSFRRSFIDAFRVTPTKWRQTFSI</sequence>
<evidence type="ECO:0000259" key="4">
    <source>
        <dbReference type="PROSITE" id="PS01124"/>
    </source>
</evidence>
<organism evidence="5 6">
    <name type="scientific">Bartonella apis</name>
    <dbReference type="NCBI Taxonomy" id="1686310"/>
    <lineage>
        <taxon>Bacteria</taxon>
        <taxon>Pseudomonadati</taxon>
        <taxon>Pseudomonadota</taxon>
        <taxon>Alphaproteobacteria</taxon>
        <taxon>Hyphomicrobiales</taxon>
        <taxon>Bartonellaceae</taxon>
        <taxon>Bartonella</taxon>
    </lineage>
</organism>
<dbReference type="AlphaFoldDB" id="A0A1R0F962"/>
<dbReference type="InterPro" id="IPR052158">
    <property type="entry name" value="INH-QAR"/>
</dbReference>
<dbReference type="Gene3D" id="1.10.10.60">
    <property type="entry name" value="Homeodomain-like"/>
    <property type="match status" value="1"/>
</dbReference>